<dbReference type="Proteomes" id="UP000198539">
    <property type="component" value="Unassembled WGS sequence"/>
</dbReference>
<dbReference type="InterPro" id="IPR050908">
    <property type="entry name" value="SmbC-like"/>
</dbReference>
<feature type="domain" description="AraC effector-binding" evidence="1">
    <location>
        <begin position="1"/>
        <end position="106"/>
    </location>
</feature>
<organism evidence="2 3">
    <name type="scientific">Roseicitreum antarcticum</name>
    <dbReference type="NCBI Taxonomy" id="564137"/>
    <lineage>
        <taxon>Bacteria</taxon>
        <taxon>Pseudomonadati</taxon>
        <taxon>Pseudomonadota</taxon>
        <taxon>Alphaproteobacteria</taxon>
        <taxon>Rhodobacterales</taxon>
        <taxon>Paracoccaceae</taxon>
        <taxon>Roseicitreum</taxon>
    </lineage>
</organism>
<dbReference type="InterPro" id="IPR010499">
    <property type="entry name" value="AraC_E-bd"/>
</dbReference>
<name>A0A1H3B282_9RHOB</name>
<dbReference type="InterPro" id="IPR029442">
    <property type="entry name" value="GyrI-like"/>
</dbReference>
<dbReference type="STRING" id="564137.SAMN04488238_107225"/>
<evidence type="ECO:0000259" key="1">
    <source>
        <dbReference type="SMART" id="SM00871"/>
    </source>
</evidence>
<keyword evidence="3" id="KW-1185">Reference proteome</keyword>
<evidence type="ECO:0000313" key="2">
    <source>
        <dbReference type="EMBL" id="SDX36042.1"/>
    </source>
</evidence>
<dbReference type="EMBL" id="FNOM01000007">
    <property type="protein sequence ID" value="SDX36042.1"/>
    <property type="molecule type" value="Genomic_DNA"/>
</dbReference>
<evidence type="ECO:0000313" key="3">
    <source>
        <dbReference type="Proteomes" id="UP000198539"/>
    </source>
</evidence>
<reference evidence="2 3" key="1">
    <citation type="submission" date="2016-10" db="EMBL/GenBank/DDBJ databases">
        <authorList>
            <person name="de Groot N.N."/>
        </authorList>
    </citation>
    <scope>NUCLEOTIDE SEQUENCE [LARGE SCALE GENOMIC DNA]</scope>
    <source>
        <strain evidence="2 3">CGMCC 1.8894</strain>
    </source>
</reference>
<dbReference type="SMART" id="SM00871">
    <property type="entry name" value="AraC_E_bind"/>
    <property type="match status" value="1"/>
</dbReference>
<proteinExistence type="predicted"/>
<dbReference type="Gene3D" id="3.20.80.10">
    <property type="entry name" value="Regulatory factor, effector binding domain"/>
    <property type="match status" value="1"/>
</dbReference>
<dbReference type="PANTHER" id="PTHR40055">
    <property type="entry name" value="TRANSCRIPTIONAL REGULATOR YGIV-RELATED"/>
    <property type="match status" value="1"/>
</dbReference>
<dbReference type="AlphaFoldDB" id="A0A1H3B282"/>
<sequence length="109" mass="12074">MIGVFFDDPDMGEEAVLRSRACMPVGNDVVIDEPLAEATLKGGHYARLNYTGPYAAMRDAYRWLLGTWLPASGHEPGDAPIFEAYLNDPSQVPQNELRTDIYLPLHIPA</sequence>
<dbReference type="InterPro" id="IPR011256">
    <property type="entry name" value="Reg_factor_effector_dom_sf"/>
</dbReference>
<dbReference type="PANTHER" id="PTHR40055:SF1">
    <property type="entry name" value="TRANSCRIPTIONAL REGULATOR YGIV-RELATED"/>
    <property type="match status" value="1"/>
</dbReference>
<gene>
    <name evidence="2" type="ORF">SAMN04488238_107225</name>
</gene>
<dbReference type="Pfam" id="PF06445">
    <property type="entry name" value="GyrI-like"/>
    <property type="match status" value="1"/>
</dbReference>
<dbReference type="SUPFAM" id="SSF55136">
    <property type="entry name" value="Probable bacterial effector-binding domain"/>
    <property type="match status" value="1"/>
</dbReference>
<accession>A0A1H3B282</accession>
<protein>
    <submittedName>
        <fullName evidence="2">GyrI-like small molecule binding domain-containing protein</fullName>
    </submittedName>
</protein>